<dbReference type="Proteomes" id="UP001148125">
    <property type="component" value="Unassembled WGS sequence"/>
</dbReference>
<organism evidence="1 2">
    <name type="scientific">Alkalihalobacterium chitinilyticum</name>
    <dbReference type="NCBI Taxonomy" id="2980103"/>
    <lineage>
        <taxon>Bacteria</taxon>
        <taxon>Bacillati</taxon>
        <taxon>Bacillota</taxon>
        <taxon>Bacilli</taxon>
        <taxon>Bacillales</taxon>
        <taxon>Bacillaceae</taxon>
        <taxon>Alkalihalobacterium</taxon>
    </lineage>
</organism>
<evidence type="ECO:0000313" key="2">
    <source>
        <dbReference type="Proteomes" id="UP001148125"/>
    </source>
</evidence>
<keyword evidence="2" id="KW-1185">Reference proteome</keyword>
<reference evidence="1" key="1">
    <citation type="submission" date="2024-05" db="EMBL/GenBank/DDBJ databases">
        <title>Alkalihalobacillus sp. strain MEB203 novel alkaliphilic bacterium from Lonar Lake, India.</title>
        <authorList>
            <person name="Joshi A."/>
            <person name="Thite S."/>
            <person name="Mengade P."/>
        </authorList>
    </citation>
    <scope>NUCLEOTIDE SEQUENCE</scope>
    <source>
        <strain evidence="1">MEB 203</strain>
    </source>
</reference>
<dbReference type="InterPro" id="IPR045424">
    <property type="entry name" value="DUF6509"/>
</dbReference>
<gene>
    <name evidence="1" type="ORF">N7Z68_14135</name>
</gene>
<dbReference type="EMBL" id="JAOTPO010000009">
    <property type="protein sequence ID" value="MDE5414515.1"/>
    <property type="molecule type" value="Genomic_DNA"/>
</dbReference>
<protein>
    <submittedName>
        <fullName evidence="1">DUF6509 family protein</fullName>
    </submittedName>
</protein>
<accession>A0ABT5VGC9</accession>
<dbReference type="RefSeq" id="WP_275119128.1">
    <property type="nucleotide sequence ID" value="NZ_JAOTPO010000009.1"/>
</dbReference>
<comment type="caution">
    <text evidence="1">The sequence shown here is derived from an EMBL/GenBank/DDBJ whole genome shotgun (WGS) entry which is preliminary data.</text>
</comment>
<sequence length="96" mass="11177">MDITGHSVEKIDDKTGILLGDRYEFTLDIQVPQDDDLYRENGLYIRVIFAVDGHEGRIAQYHFYEKTTDKSLDFALEEDEEALIINYCKQQVEMGK</sequence>
<dbReference type="Pfam" id="PF20119">
    <property type="entry name" value="DUF6509"/>
    <property type="match status" value="1"/>
</dbReference>
<name>A0ABT5VGC9_9BACI</name>
<proteinExistence type="predicted"/>
<evidence type="ECO:0000313" key="1">
    <source>
        <dbReference type="EMBL" id="MDE5414515.1"/>
    </source>
</evidence>